<organism evidence="2 3">
    <name type="scientific">Elysia crispata</name>
    <name type="common">lettuce slug</name>
    <dbReference type="NCBI Taxonomy" id="231223"/>
    <lineage>
        <taxon>Eukaryota</taxon>
        <taxon>Metazoa</taxon>
        <taxon>Spiralia</taxon>
        <taxon>Lophotrochozoa</taxon>
        <taxon>Mollusca</taxon>
        <taxon>Gastropoda</taxon>
        <taxon>Heterobranchia</taxon>
        <taxon>Euthyneura</taxon>
        <taxon>Panpulmonata</taxon>
        <taxon>Sacoglossa</taxon>
        <taxon>Placobranchoidea</taxon>
        <taxon>Plakobranchidae</taxon>
        <taxon>Elysia</taxon>
    </lineage>
</organism>
<feature type="region of interest" description="Disordered" evidence="1">
    <location>
        <begin position="1"/>
        <end position="25"/>
    </location>
</feature>
<comment type="caution">
    <text evidence="2">The sequence shown here is derived from an EMBL/GenBank/DDBJ whole genome shotgun (WGS) entry which is preliminary data.</text>
</comment>
<dbReference type="AlphaFoldDB" id="A0AAE1D6J5"/>
<dbReference type="Proteomes" id="UP001283361">
    <property type="component" value="Unassembled WGS sequence"/>
</dbReference>
<name>A0AAE1D6J5_9GAST</name>
<gene>
    <name evidence="2" type="ORF">RRG08_021217</name>
</gene>
<sequence length="136" mass="15324">MKRGQLFAESEQSSEWDQTRMPDPCRDHGSPTCHARLLWTYPCFSNKLHRSENTGYYRSLSNITRHLYPGGVYLSLALSLPEPAGKRELISLRDSNSTPHPPNPNRITCCMLSNLPPLPSQGLCEKCRVVLPSASR</sequence>
<keyword evidence="3" id="KW-1185">Reference proteome</keyword>
<protein>
    <submittedName>
        <fullName evidence="2">Uncharacterized protein</fullName>
    </submittedName>
</protein>
<proteinExistence type="predicted"/>
<dbReference type="EMBL" id="JAWDGP010005144">
    <property type="protein sequence ID" value="KAK3759269.1"/>
    <property type="molecule type" value="Genomic_DNA"/>
</dbReference>
<reference evidence="2" key="1">
    <citation type="journal article" date="2023" name="G3 (Bethesda)">
        <title>A reference genome for the long-term kleptoplast-retaining sea slug Elysia crispata morphotype clarki.</title>
        <authorList>
            <person name="Eastman K.E."/>
            <person name="Pendleton A.L."/>
            <person name="Shaikh M.A."/>
            <person name="Suttiyut T."/>
            <person name="Ogas R."/>
            <person name="Tomko P."/>
            <person name="Gavelis G."/>
            <person name="Widhalm J.R."/>
            <person name="Wisecaver J.H."/>
        </authorList>
    </citation>
    <scope>NUCLEOTIDE SEQUENCE</scope>
    <source>
        <strain evidence="2">ECLA1</strain>
    </source>
</reference>
<evidence type="ECO:0000313" key="3">
    <source>
        <dbReference type="Proteomes" id="UP001283361"/>
    </source>
</evidence>
<accession>A0AAE1D6J5</accession>
<evidence type="ECO:0000313" key="2">
    <source>
        <dbReference type="EMBL" id="KAK3759269.1"/>
    </source>
</evidence>
<evidence type="ECO:0000256" key="1">
    <source>
        <dbReference type="SAM" id="MobiDB-lite"/>
    </source>
</evidence>